<sequence>MKSVGKLTDSVHSQMLDVPLCQALALSAGKARTAG</sequence>
<organism evidence="1 2">
    <name type="scientific">Candidatus Accumulibacter cognatus</name>
    <dbReference type="NCBI Taxonomy" id="2954383"/>
    <lineage>
        <taxon>Bacteria</taxon>
        <taxon>Pseudomonadati</taxon>
        <taxon>Pseudomonadota</taxon>
        <taxon>Betaproteobacteria</taxon>
        <taxon>Candidatus Accumulibacter</taxon>
    </lineage>
</organism>
<protein>
    <submittedName>
        <fullName evidence="1">Uncharacterized protein</fullName>
    </submittedName>
</protein>
<dbReference type="STRING" id="1453999.AW06_002052"/>
<evidence type="ECO:0000313" key="1">
    <source>
        <dbReference type="EMBL" id="KFB76836.1"/>
    </source>
</evidence>
<evidence type="ECO:0000313" key="2">
    <source>
        <dbReference type="Proteomes" id="UP000021315"/>
    </source>
</evidence>
<accession>A0A080M772</accession>
<dbReference type="AlphaFoldDB" id="A0A080M772"/>
<dbReference type="EMBL" id="JDST02000043">
    <property type="protein sequence ID" value="KFB76836.1"/>
    <property type="molecule type" value="Genomic_DNA"/>
</dbReference>
<gene>
    <name evidence="1" type="ORF">AW06_002052</name>
</gene>
<name>A0A080M772_9PROT</name>
<proteinExistence type="predicted"/>
<keyword evidence="2" id="KW-1185">Reference proteome</keyword>
<reference evidence="1" key="1">
    <citation type="submission" date="2014-02" db="EMBL/GenBank/DDBJ databases">
        <title>Expanding our view of genomic diversity in Candidatus Accumulibacter clades.</title>
        <authorList>
            <person name="Skennerton C.T."/>
            <person name="Barr J.J."/>
            <person name="Slater F.R."/>
            <person name="Bond P.L."/>
            <person name="Tyson G.W."/>
        </authorList>
    </citation>
    <scope>NUCLEOTIDE SEQUENCE [LARGE SCALE GENOMIC DNA]</scope>
</reference>
<comment type="caution">
    <text evidence="1">The sequence shown here is derived from an EMBL/GenBank/DDBJ whole genome shotgun (WGS) entry which is preliminary data.</text>
</comment>
<dbReference type="Proteomes" id="UP000021315">
    <property type="component" value="Unassembled WGS sequence"/>
</dbReference>